<dbReference type="InterPro" id="IPR001296">
    <property type="entry name" value="Glyco_trans_1"/>
</dbReference>
<reference evidence="6" key="1">
    <citation type="journal article" date="2024" name="Int. J. Syst. Evol. Microbiol.">
        <title>Methylomarinovum tepidoasis sp. nov., a moderately thermophilic methanotroph of the family Methylothermaceae isolated from a deep-sea hydrothermal field.</title>
        <authorList>
            <person name="Hirayama H."/>
            <person name="Takaki Y."/>
            <person name="Abe M."/>
            <person name="Miyazaki M."/>
            <person name="Uematsu K."/>
            <person name="Matsui Y."/>
            <person name="Takai K."/>
        </authorList>
    </citation>
    <scope>NUCLEOTIDE SEQUENCE [LARGE SCALE GENOMIC DNA]</scope>
    <source>
        <strain evidence="6">IT-9</strain>
    </source>
</reference>
<evidence type="ECO:0000313" key="5">
    <source>
        <dbReference type="EMBL" id="BCX80654.1"/>
    </source>
</evidence>
<dbReference type="GO" id="GO:0016757">
    <property type="term" value="F:glycosyltransferase activity"/>
    <property type="evidence" value="ECO:0007669"/>
    <property type="project" value="UniProtKB-KW"/>
</dbReference>
<organism evidence="5 6">
    <name type="scientific">Methylomarinovum caldicuralii</name>
    <dbReference type="NCBI Taxonomy" id="438856"/>
    <lineage>
        <taxon>Bacteria</taxon>
        <taxon>Pseudomonadati</taxon>
        <taxon>Pseudomonadota</taxon>
        <taxon>Gammaproteobacteria</taxon>
        <taxon>Methylococcales</taxon>
        <taxon>Methylothermaceae</taxon>
        <taxon>Methylomarinovum</taxon>
    </lineage>
</organism>
<dbReference type="PANTHER" id="PTHR12526">
    <property type="entry name" value="GLYCOSYLTRANSFERASE"/>
    <property type="match status" value="1"/>
</dbReference>
<feature type="domain" description="Glycosyl transferase family 1" evidence="3">
    <location>
        <begin position="215"/>
        <end position="375"/>
    </location>
</feature>
<evidence type="ECO:0000256" key="2">
    <source>
        <dbReference type="ARBA" id="ARBA00022679"/>
    </source>
</evidence>
<evidence type="ECO:0000259" key="3">
    <source>
        <dbReference type="Pfam" id="PF00534"/>
    </source>
</evidence>
<dbReference type="InterPro" id="IPR028098">
    <property type="entry name" value="Glyco_trans_4-like_N"/>
</dbReference>
<keyword evidence="1" id="KW-0328">Glycosyltransferase</keyword>
<dbReference type="SUPFAM" id="SSF53756">
    <property type="entry name" value="UDP-Glycosyltransferase/glycogen phosphorylase"/>
    <property type="match status" value="1"/>
</dbReference>
<dbReference type="KEGG" id="mcau:MIT9_P0228"/>
<proteinExistence type="predicted"/>
<dbReference type="CDD" id="cd03801">
    <property type="entry name" value="GT4_PimA-like"/>
    <property type="match status" value="1"/>
</dbReference>
<name>A0AAU9C4D5_9GAMM</name>
<sequence>MESVESLLIVTRERPDDRRFGLGRSLDPVVAELHRRGVRVAYLSQEDAGSRGLAWLQRWRPGFARWLKRRFPGTDAQALAGGILERLNMGRLAAKVAFRDEISHVHCHDPIITAGFQWWRWWYGGLRARQVRHGLTQHGFGSYTQALHEDGAPLDAGAMAWLRRWEAGILRRADWVMTPTQAGRAQLARDLGVYPLPAHWQVVPHPRPALSFPPRNEARAQLAWDPDWFVVLGVGRDAPLKRFVDLIHACARINDERLRLVLLGPGESVALRRIAADAGLGARLILAASWEPAVYYAAADVYVSASETESFGLANVEALAAGLPAIVTAVGGVPEVVGNAAWLVPPRQPVLIADAITCLLRSPEERRAWSDRAQARMRQWPDAAAVAEGYLQVYRGAPVTPGLSRQLPLEMPVSKPLSVYPLPRRLEITARRLLVLAPHPETRLWGWEGCSPPPVPWVGRFGWWRSAPVRQAIPKAGLTNLRLISAAGNCVVRWRCWVSKTWSSGTNPTAIARILPDYGGVSGK</sequence>
<dbReference type="Pfam" id="PF00534">
    <property type="entry name" value="Glycos_transf_1"/>
    <property type="match status" value="1"/>
</dbReference>
<keyword evidence="2" id="KW-0808">Transferase</keyword>
<dbReference type="Proteomes" id="UP001321825">
    <property type="component" value="Chromosome"/>
</dbReference>
<dbReference type="PANTHER" id="PTHR12526:SF510">
    <property type="entry name" value="D-INOSITOL 3-PHOSPHATE GLYCOSYLTRANSFERASE"/>
    <property type="match status" value="1"/>
</dbReference>
<protein>
    <submittedName>
        <fullName evidence="5">L-malate glycosyltransferase</fullName>
    </submittedName>
</protein>
<dbReference type="GO" id="GO:1901135">
    <property type="term" value="P:carbohydrate derivative metabolic process"/>
    <property type="evidence" value="ECO:0007669"/>
    <property type="project" value="UniProtKB-ARBA"/>
</dbReference>
<keyword evidence="6" id="KW-1185">Reference proteome</keyword>
<dbReference type="Gene3D" id="3.40.50.2000">
    <property type="entry name" value="Glycogen Phosphorylase B"/>
    <property type="match status" value="2"/>
</dbReference>
<dbReference type="AlphaFoldDB" id="A0AAU9C4D5"/>
<gene>
    <name evidence="5" type="ORF">MIT9_P0228</name>
</gene>
<dbReference type="EMBL" id="AP024714">
    <property type="protein sequence ID" value="BCX80654.1"/>
    <property type="molecule type" value="Genomic_DNA"/>
</dbReference>
<accession>A0AAU9C4D5</accession>
<feature type="domain" description="Glycosyltransferase subfamily 4-like N-terminal" evidence="4">
    <location>
        <begin position="21"/>
        <end position="204"/>
    </location>
</feature>
<evidence type="ECO:0000259" key="4">
    <source>
        <dbReference type="Pfam" id="PF13439"/>
    </source>
</evidence>
<evidence type="ECO:0000256" key="1">
    <source>
        <dbReference type="ARBA" id="ARBA00022676"/>
    </source>
</evidence>
<evidence type="ECO:0000313" key="6">
    <source>
        <dbReference type="Proteomes" id="UP001321825"/>
    </source>
</evidence>
<dbReference type="Pfam" id="PF13439">
    <property type="entry name" value="Glyco_transf_4"/>
    <property type="match status" value="1"/>
</dbReference>